<dbReference type="PANTHER" id="PTHR42770">
    <property type="entry name" value="AMINO ACID TRANSPORTER-RELATED"/>
    <property type="match status" value="1"/>
</dbReference>
<evidence type="ECO:0000256" key="1">
    <source>
        <dbReference type="ARBA" id="ARBA00004651"/>
    </source>
</evidence>
<evidence type="ECO:0000313" key="7">
    <source>
        <dbReference type="EMBL" id="AEC46179.1"/>
    </source>
</evidence>
<feature type="transmembrane region" description="Helical" evidence="6">
    <location>
        <begin position="363"/>
        <end position="389"/>
    </location>
</feature>
<accession>A0ABM5M602</accession>
<name>A0ABM5M602_MESHM</name>
<feature type="transmembrane region" description="Helical" evidence="6">
    <location>
        <begin position="411"/>
        <end position="431"/>
    </location>
</feature>
<feature type="transmembrane region" description="Helical" evidence="6">
    <location>
        <begin position="140"/>
        <end position="163"/>
    </location>
</feature>
<feature type="transmembrane region" description="Helical" evidence="6">
    <location>
        <begin position="15"/>
        <end position="35"/>
    </location>
</feature>
<keyword evidence="5 6" id="KW-0472">Membrane</keyword>
<feature type="transmembrane region" description="Helical" evidence="6">
    <location>
        <begin position="307"/>
        <end position="327"/>
    </location>
</feature>
<dbReference type="Pfam" id="PF13520">
    <property type="entry name" value="AA_permease_2"/>
    <property type="match status" value="1"/>
</dbReference>
<evidence type="ECO:0000256" key="4">
    <source>
        <dbReference type="ARBA" id="ARBA00022989"/>
    </source>
</evidence>
<evidence type="ECO:0000256" key="6">
    <source>
        <dbReference type="SAM" id="Phobius"/>
    </source>
</evidence>
<reference evidence="7 8" key="1">
    <citation type="journal article" date="2011" name="J. Bacteriol.">
        <title>Genome analysis of a Mycoplasma hyorhinis strain derived from a primary human melanoma cell line.</title>
        <authorList>
            <person name="Kornspan J.D."/>
            <person name="Lysnyansky I."/>
            <person name="Kahan T."/>
            <person name="Herrmann R."/>
            <person name="Rottem S."/>
            <person name="Nir-Paz R."/>
        </authorList>
    </citation>
    <scope>NUCLEOTIDE SEQUENCE [LARGE SCALE GENOMIC DNA]</scope>
    <source>
        <strain evidence="7 8">MCLD</strain>
    </source>
</reference>
<feature type="transmembrane region" description="Helical" evidence="6">
    <location>
        <begin position="452"/>
        <end position="479"/>
    </location>
</feature>
<sequence>MQASSDQKLAKRQKISFASALLIVLGSCIGAGIFFKSRSVLEGSGYYLTLAIFAWVLSSFAIIAMAFSLLEISSVSTHCNNSLIEWNKRFNSQFIYKLSRNFIIFIYLPLTYFSMPLYFVQTLQDAYQAFSLTPNADFHFHLDWFIVLIIVLVFVYYFALVGLSSKLANWHNKIILVFKFLPIILVVVVSFIMFSSGGAAKLNSKPVFVDIKEIVENKESLKYTIPGFGFVLSLAAIFFTYEGFFAATGIQSEMKEPKKTPLAILFGLIIVTVIYLLLAIAMSIVGDGSIFSFIYVLKNDLKWNDTLISNVLGFTNIFIALGILGILNAFTLWGPRLVEELILQGDFKFLSKYKSKLNVEKPIVGTIILLLFSTVFIIILFLIGTFAFIDDSKYNNYGVRLDSLYSLADILGNWSALISFAFIGIAIFGGLKNRKTNKVKVTKFKYFVPFSIISLVVIWIILIFSIGVPILDLLALFWIKDAQDILVPRLIKVLILVAFFAISGMPIFFEYLKNKRNVKKKKNLQQS</sequence>
<keyword evidence="8" id="KW-1185">Reference proteome</keyword>
<dbReference type="InterPro" id="IPR050367">
    <property type="entry name" value="APC_superfamily"/>
</dbReference>
<feature type="transmembrane region" description="Helical" evidence="6">
    <location>
        <begin position="262"/>
        <end position="295"/>
    </location>
</feature>
<gene>
    <name evidence="7" type="ordered locus">SRH_03185</name>
</gene>
<proteinExistence type="predicted"/>
<organism evidence="7 8">
    <name type="scientific">Mesomycoplasma hyorhinis (strain MCLD)</name>
    <name type="common">Mycoplasma hyorhinis</name>
    <dbReference type="NCBI Taxonomy" id="936139"/>
    <lineage>
        <taxon>Bacteria</taxon>
        <taxon>Bacillati</taxon>
        <taxon>Mycoplasmatota</taxon>
        <taxon>Mycoplasmoidales</taxon>
        <taxon>Metamycoplasmataceae</taxon>
        <taxon>Mesomycoplasma</taxon>
    </lineage>
</organism>
<dbReference type="Proteomes" id="UP000008738">
    <property type="component" value="Chromosome"/>
</dbReference>
<keyword evidence="4 6" id="KW-1133">Transmembrane helix</keyword>
<feature type="transmembrane region" description="Helical" evidence="6">
    <location>
        <begin position="47"/>
        <end position="70"/>
    </location>
</feature>
<evidence type="ECO:0000256" key="3">
    <source>
        <dbReference type="ARBA" id="ARBA00022692"/>
    </source>
</evidence>
<evidence type="ECO:0000313" key="8">
    <source>
        <dbReference type="Proteomes" id="UP000008738"/>
    </source>
</evidence>
<feature type="transmembrane region" description="Helical" evidence="6">
    <location>
        <begin position="175"/>
        <end position="194"/>
    </location>
</feature>
<comment type="subcellular location">
    <subcellularLocation>
        <location evidence="1">Cell membrane</location>
        <topology evidence="1">Multi-pass membrane protein</topology>
    </subcellularLocation>
</comment>
<dbReference type="EMBL" id="CP002669">
    <property type="protein sequence ID" value="AEC46179.1"/>
    <property type="molecule type" value="Genomic_DNA"/>
</dbReference>
<feature type="transmembrane region" description="Helical" evidence="6">
    <location>
        <begin position="491"/>
        <end position="512"/>
    </location>
</feature>
<dbReference type="PANTHER" id="PTHR42770:SF7">
    <property type="entry name" value="MEMBRANE PROTEIN"/>
    <property type="match status" value="1"/>
</dbReference>
<feature type="transmembrane region" description="Helical" evidence="6">
    <location>
        <begin position="102"/>
        <end position="120"/>
    </location>
</feature>
<keyword evidence="3 6" id="KW-0812">Transmembrane</keyword>
<protein>
    <submittedName>
        <fullName evidence="7">Amino acid permease</fullName>
    </submittedName>
</protein>
<dbReference type="PIRSF" id="PIRSF006060">
    <property type="entry name" value="AA_transporter"/>
    <property type="match status" value="1"/>
</dbReference>
<dbReference type="RefSeq" id="WP_014582739.1">
    <property type="nucleotide sequence ID" value="NC_017519.1"/>
</dbReference>
<dbReference type="Gene3D" id="1.20.1740.10">
    <property type="entry name" value="Amino acid/polyamine transporter I"/>
    <property type="match status" value="1"/>
</dbReference>
<evidence type="ECO:0000256" key="2">
    <source>
        <dbReference type="ARBA" id="ARBA00022475"/>
    </source>
</evidence>
<evidence type="ECO:0000256" key="5">
    <source>
        <dbReference type="ARBA" id="ARBA00023136"/>
    </source>
</evidence>
<keyword evidence="2" id="KW-1003">Cell membrane</keyword>
<dbReference type="InterPro" id="IPR002293">
    <property type="entry name" value="AA/rel_permease1"/>
</dbReference>
<feature type="transmembrane region" description="Helical" evidence="6">
    <location>
        <begin position="228"/>
        <end position="250"/>
    </location>
</feature>